<keyword evidence="3" id="KW-0804">Transcription</keyword>
<dbReference type="Proteomes" id="UP000189739">
    <property type="component" value="Unassembled WGS sequence"/>
</dbReference>
<evidence type="ECO:0000256" key="1">
    <source>
        <dbReference type="ARBA" id="ARBA00023015"/>
    </source>
</evidence>
<dbReference type="Gene3D" id="1.10.10.60">
    <property type="entry name" value="Homeodomain-like"/>
    <property type="match status" value="2"/>
</dbReference>
<protein>
    <recommendedName>
        <fullName evidence="4">HTH araC/xylS-type domain-containing protein</fullName>
    </recommendedName>
</protein>
<comment type="caution">
    <text evidence="5">The sequence shown here is derived from an EMBL/GenBank/DDBJ whole genome shotgun (WGS) entry which is preliminary data.</text>
</comment>
<feature type="domain" description="HTH araC/xylS-type" evidence="4">
    <location>
        <begin position="220"/>
        <end position="318"/>
    </location>
</feature>
<dbReference type="GO" id="GO:0043565">
    <property type="term" value="F:sequence-specific DNA binding"/>
    <property type="evidence" value="ECO:0007669"/>
    <property type="project" value="InterPro"/>
</dbReference>
<dbReference type="PROSITE" id="PS00041">
    <property type="entry name" value="HTH_ARAC_FAMILY_1"/>
    <property type="match status" value="1"/>
</dbReference>
<keyword evidence="2" id="KW-0238">DNA-binding</keyword>
<reference evidence="5 6" key="1">
    <citation type="submission" date="2016-07" db="EMBL/GenBank/DDBJ databases">
        <title>Genomic analysis of zinc-resistant bacterium Mucilaginibacter pedocola TBZ30.</title>
        <authorList>
            <person name="Huang J."/>
            <person name="Tang J."/>
        </authorList>
    </citation>
    <scope>NUCLEOTIDE SEQUENCE [LARGE SCALE GENOMIC DNA]</scope>
    <source>
        <strain evidence="5 6">TBZ30</strain>
    </source>
</reference>
<organism evidence="5 6">
    <name type="scientific">Mucilaginibacter pedocola</name>
    <dbReference type="NCBI Taxonomy" id="1792845"/>
    <lineage>
        <taxon>Bacteria</taxon>
        <taxon>Pseudomonadati</taxon>
        <taxon>Bacteroidota</taxon>
        <taxon>Sphingobacteriia</taxon>
        <taxon>Sphingobacteriales</taxon>
        <taxon>Sphingobacteriaceae</taxon>
        <taxon>Mucilaginibacter</taxon>
    </lineage>
</organism>
<dbReference type="InterPro" id="IPR018060">
    <property type="entry name" value="HTH_AraC"/>
</dbReference>
<dbReference type="RefSeq" id="WP_078350848.1">
    <property type="nucleotide sequence ID" value="NZ_MBTF01000037.1"/>
</dbReference>
<dbReference type="SUPFAM" id="SSF46689">
    <property type="entry name" value="Homeodomain-like"/>
    <property type="match status" value="2"/>
</dbReference>
<dbReference type="PROSITE" id="PS01124">
    <property type="entry name" value="HTH_ARAC_FAMILY_2"/>
    <property type="match status" value="1"/>
</dbReference>
<evidence type="ECO:0000313" key="5">
    <source>
        <dbReference type="EMBL" id="OOQ56977.1"/>
    </source>
</evidence>
<dbReference type="SMART" id="SM00342">
    <property type="entry name" value="HTH_ARAC"/>
    <property type="match status" value="1"/>
</dbReference>
<accession>A0A1S9P807</accession>
<dbReference type="GO" id="GO:0003700">
    <property type="term" value="F:DNA-binding transcription factor activity"/>
    <property type="evidence" value="ECO:0007669"/>
    <property type="project" value="InterPro"/>
</dbReference>
<evidence type="ECO:0000259" key="4">
    <source>
        <dbReference type="PROSITE" id="PS01124"/>
    </source>
</evidence>
<dbReference type="InterPro" id="IPR053142">
    <property type="entry name" value="PchR_regulatory_protein"/>
</dbReference>
<dbReference type="AlphaFoldDB" id="A0A1S9P807"/>
<sequence>MLTITHSISADTIFNASPYQMQGNNEPVITLRESKLGGSVINIKAMQIADVSAFSIEVDIEDEIPLDMQLGEAALIMCFTLSGSLTISGHIRGSFSLRERSHFVFPTAEGSGATLGISGKAKLFVACFYGDVLPKLFSSGEQQVLRSRLSGNAWRAGRQVTLPMTDIITTLLQRADNNSLHQLFMAAKMLELLFISMEQLKQVGTEQPSPIKTKDLEKLEQAKLIIKQNLRQPYSLIELAHKVGLNDFKLKKGFREAYGNTVFGYLLDVRMRRAVAMLSSGNYKVSEVAHEVGYKNAHHFSDAFKRKLGYLPSKHPVV</sequence>
<proteinExistence type="predicted"/>
<keyword evidence="6" id="KW-1185">Reference proteome</keyword>
<evidence type="ECO:0000256" key="3">
    <source>
        <dbReference type="ARBA" id="ARBA00023163"/>
    </source>
</evidence>
<dbReference type="STRING" id="1792845.BC343_15665"/>
<keyword evidence="1" id="KW-0805">Transcription regulation</keyword>
<dbReference type="Pfam" id="PF12833">
    <property type="entry name" value="HTH_18"/>
    <property type="match status" value="1"/>
</dbReference>
<evidence type="ECO:0000256" key="2">
    <source>
        <dbReference type="ARBA" id="ARBA00023125"/>
    </source>
</evidence>
<name>A0A1S9P807_9SPHI</name>
<dbReference type="OrthoDB" id="799767at2"/>
<gene>
    <name evidence="5" type="ORF">BC343_15665</name>
</gene>
<dbReference type="InterPro" id="IPR009057">
    <property type="entry name" value="Homeodomain-like_sf"/>
</dbReference>
<dbReference type="EMBL" id="MBTF01000037">
    <property type="protein sequence ID" value="OOQ56977.1"/>
    <property type="molecule type" value="Genomic_DNA"/>
</dbReference>
<dbReference type="PANTHER" id="PTHR47893">
    <property type="entry name" value="REGULATORY PROTEIN PCHR"/>
    <property type="match status" value="1"/>
</dbReference>
<dbReference type="InterPro" id="IPR018062">
    <property type="entry name" value="HTH_AraC-typ_CS"/>
</dbReference>
<evidence type="ECO:0000313" key="6">
    <source>
        <dbReference type="Proteomes" id="UP000189739"/>
    </source>
</evidence>
<dbReference type="PANTHER" id="PTHR47893:SF1">
    <property type="entry name" value="REGULATORY PROTEIN PCHR"/>
    <property type="match status" value="1"/>
</dbReference>